<evidence type="ECO:0000313" key="1">
    <source>
        <dbReference type="EMBL" id="BBG29094.1"/>
    </source>
</evidence>
<name>A0A348HBU2_9GAMM</name>
<keyword evidence="1" id="KW-0489">Methyltransferase</keyword>
<organism evidence="1 2">
    <name type="scientific">Zymobacter palmae</name>
    <dbReference type="NCBI Taxonomy" id="33074"/>
    <lineage>
        <taxon>Bacteria</taxon>
        <taxon>Pseudomonadati</taxon>
        <taxon>Pseudomonadota</taxon>
        <taxon>Gammaproteobacteria</taxon>
        <taxon>Oceanospirillales</taxon>
        <taxon>Halomonadaceae</taxon>
        <taxon>Zymobacter group</taxon>
        <taxon>Zymobacter</taxon>
    </lineage>
</organism>
<proteinExistence type="predicted"/>
<gene>
    <name evidence="1" type="ORF">ZBT109_0304</name>
</gene>
<dbReference type="AlphaFoldDB" id="A0A348HBU2"/>
<reference evidence="1 2" key="1">
    <citation type="submission" date="2018-09" db="EMBL/GenBank/DDBJ databases">
        <title>Zymobacter palmae IAM14233 (=T109) whole genome analysis.</title>
        <authorList>
            <person name="Yanase H."/>
        </authorList>
    </citation>
    <scope>NUCLEOTIDE SEQUENCE [LARGE SCALE GENOMIC DNA]</scope>
    <source>
        <strain evidence="1 2">IAM14233</strain>
    </source>
</reference>
<accession>A0A348HBU2</accession>
<dbReference type="GO" id="GO:0032259">
    <property type="term" value="P:methylation"/>
    <property type="evidence" value="ECO:0007669"/>
    <property type="project" value="UniProtKB-KW"/>
</dbReference>
<keyword evidence="1" id="KW-0808">Transferase</keyword>
<dbReference type="GO" id="GO:0008168">
    <property type="term" value="F:methyltransferase activity"/>
    <property type="evidence" value="ECO:0007669"/>
    <property type="project" value="UniProtKB-KW"/>
</dbReference>
<keyword evidence="2" id="KW-1185">Reference proteome</keyword>
<protein>
    <submittedName>
        <fullName evidence="1">O-methyltransferase</fullName>
    </submittedName>
</protein>
<evidence type="ECO:0000313" key="2">
    <source>
        <dbReference type="Proteomes" id="UP000267342"/>
    </source>
</evidence>
<dbReference type="EMBL" id="AP018933">
    <property type="protein sequence ID" value="BBG29094.1"/>
    <property type="molecule type" value="Genomic_DNA"/>
</dbReference>
<dbReference type="Proteomes" id="UP000267342">
    <property type="component" value="Chromosome"/>
</dbReference>
<sequence length="698" mass="80441">MVGTVKQRNFDVNHRVTRDNTILQLLESTFFYSRNVFLRYHTANDFGVELERHFRIVAFVFGSQRFDAQPYVTELTTATRLTYELTFLLDRLADGFTVGNLRLTNVGFNLELATHTVNDDVEVELTHTGDDSLTRFFISLHAERRIFLSQLTKSDTHFFLVCFGFRLNRYSNNGIREFHAFQNNFGIDITQGITCSDVFQTNTRCDVASVNFFDLFARVGVHLNDTTNALALGLDRVEYAVTRIQYARVDANKGQRTHERVSCDLERQRSERRVVVGFTSFDGTSGIIQLTFDRFNFSRGRQVFDDTIQNRLNTFVLECRTTGDENDFVVQRTATQSCFDFFLGEVTLFQIFFHQLIRCFSSSFEHELALFFCFGLKFCRNINQLVRHTLVFFIPEDGFHFDQVDNAFEVVFCAPVNLDRHSVGIQTFAQLIDNHKEVGTSTVHLVDEDHTRNFVLVSLTPYRFGLRLNTGRTTQYDNSTVEYAQGTFHFDREVNVSWRIDDVDAVRFKLLVHARPETGSRSGRDSDTTFLLLLHPVHGRSALMHLTDLMRKTGIEEDALSSRRLTRIDVRYDTDITVTIERCLTCHDKVSCGWKRRSMRFRHLPSRLYSIGRHLKSNLETVVRERLVGICHAVYVFTLLNCGTLAFCGIEDFASKTLFHGFFTTGTRCIYHPAHSQSFATGRTHFDRHLIGSTTDAA</sequence>
<dbReference type="AntiFam" id="ANF00072">
    <property type="entry name" value="Shadow ORF (opposite TypA)"/>
</dbReference>
<dbReference type="KEGG" id="zpl:ZBT109_0304"/>